<evidence type="ECO:0000256" key="7">
    <source>
        <dbReference type="ARBA" id="ARBA00022968"/>
    </source>
</evidence>
<dbReference type="AlphaFoldDB" id="A0AA36DDR5"/>
<dbReference type="Proteomes" id="UP001177023">
    <property type="component" value="Unassembled WGS sequence"/>
</dbReference>
<dbReference type="GO" id="GO:0008417">
    <property type="term" value="F:fucosyltransferase activity"/>
    <property type="evidence" value="ECO:0007669"/>
    <property type="project" value="InterPro"/>
</dbReference>
<protein>
    <recommendedName>
        <fullName evidence="12">Fucosyltransferase</fullName>
        <ecNumber evidence="12">2.4.1.-</ecNumber>
    </recommendedName>
</protein>
<feature type="domain" description="Fucosyltransferase C-terminal" evidence="13">
    <location>
        <begin position="201"/>
        <end position="378"/>
    </location>
</feature>
<name>A0AA36DDR5_9BILA</name>
<keyword evidence="10 12" id="KW-0472">Membrane</keyword>
<keyword evidence="4 12" id="KW-0328">Glycosyltransferase</keyword>
<evidence type="ECO:0000259" key="14">
    <source>
        <dbReference type="Pfam" id="PF17039"/>
    </source>
</evidence>
<comment type="caution">
    <text evidence="15">The sequence shown here is derived from an EMBL/GenBank/DDBJ whole genome shotgun (WGS) entry which is preliminary data.</text>
</comment>
<evidence type="ECO:0000256" key="10">
    <source>
        <dbReference type="ARBA" id="ARBA00023136"/>
    </source>
</evidence>
<feature type="domain" description="Fucosyltransferase N-terminal" evidence="14">
    <location>
        <begin position="64"/>
        <end position="169"/>
    </location>
</feature>
<reference evidence="15" key="1">
    <citation type="submission" date="2023-06" db="EMBL/GenBank/DDBJ databases">
        <authorList>
            <person name="Delattre M."/>
        </authorList>
    </citation>
    <scope>NUCLEOTIDE SEQUENCE</scope>
    <source>
        <strain evidence="15">AF72</strain>
    </source>
</reference>
<evidence type="ECO:0000256" key="6">
    <source>
        <dbReference type="ARBA" id="ARBA00022692"/>
    </source>
</evidence>
<organism evidence="15 16">
    <name type="scientific">Mesorhabditis spiculigera</name>
    <dbReference type="NCBI Taxonomy" id="96644"/>
    <lineage>
        <taxon>Eukaryota</taxon>
        <taxon>Metazoa</taxon>
        <taxon>Ecdysozoa</taxon>
        <taxon>Nematoda</taxon>
        <taxon>Chromadorea</taxon>
        <taxon>Rhabditida</taxon>
        <taxon>Rhabditina</taxon>
        <taxon>Rhabditomorpha</taxon>
        <taxon>Rhabditoidea</taxon>
        <taxon>Rhabditidae</taxon>
        <taxon>Mesorhabditinae</taxon>
        <taxon>Mesorhabditis</taxon>
    </lineage>
</organism>
<keyword evidence="5 12" id="KW-0808">Transferase</keyword>
<dbReference type="FunFam" id="3.40.50.11660:FF:000002">
    <property type="entry name" value="Alpha-(1,3)-fucosyltransferase"/>
    <property type="match status" value="1"/>
</dbReference>
<evidence type="ECO:0000313" key="15">
    <source>
        <dbReference type="EMBL" id="CAJ0585653.1"/>
    </source>
</evidence>
<keyword evidence="7" id="KW-0735">Signal-anchor</keyword>
<evidence type="ECO:0000256" key="12">
    <source>
        <dbReference type="RuleBase" id="RU003832"/>
    </source>
</evidence>
<keyword evidence="8 12" id="KW-1133">Transmembrane helix</keyword>
<keyword evidence="6 12" id="KW-0812">Transmembrane</keyword>
<evidence type="ECO:0000313" key="16">
    <source>
        <dbReference type="Proteomes" id="UP001177023"/>
    </source>
</evidence>
<dbReference type="GO" id="GO:0032580">
    <property type="term" value="C:Golgi cisterna membrane"/>
    <property type="evidence" value="ECO:0007669"/>
    <property type="project" value="UniProtKB-SubCell"/>
</dbReference>
<proteinExistence type="inferred from homology"/>
<comment type="similarity">
    <text evidence="3 12">Belongs to the glycosyltransferase 10 family.</text>
</comment>
<feature type="non-terminal residue" evidence="15">
    <location>
        <position position="398"/>
    </location>
</feature>
<keyword evidence="16" id="KW-1185">Reference proteome</keyword>
<dbReference type="Pfam" id="PF17039">
    <property type="entry name" value="Glyco_tran_10_N"/>
    <property type="match status" value="1"/>
</dbReference>
<evidence type="ECO:0000256" key="11">
    <source>
        <dbReference type="ARBA" id="ARBA00023180"/>
    </source>
</evidence>
<dbReference type="PANTHER" id="PTHR48438:SF1">
    <property type="entry name" value="ALPHA-(1,3)-FUCOSYLTRANSFERASE C-RELATED"/>
    <property type="match status" value="1"/>
</dbReference>
<evidence type="ECO:0000256" key="1">
    <source>
        <dbReference type="ARBA" id="ARBA00004447"/>
    </source>
</evidence>
<gene>
    <name evidence="15" type="ORF">MSPICULIGERA_LOCUS23665</name>
</gene>
<evidence type="ECO:0000256" key="5">
    <source>
        <dbReference type="ARBA" id="ARBA00022679"/>
    </source>
</evidence>
<dbReference type="InterPro" id="IPR001503">
    <property type="entry name" value="Glyco_trans_10"/>
</dbReference>
<keyword evidence="11" id="KW-0325">Glycoprotein</keyword>
<accession>A0AA36DDR5</accession>
<evidence type="ECO:0000256" key="2">
    <source>
        <dbReference type="ARBA" id="ARBA00004922"/>
    </source>
</evidence>
<dbReference type="InterPro" id="IPR055270">
    <property type="entry name" value="Glyco_tran_10_C"/>
</dbReference>
<evidence type="ECO:0000256" key="4">
    <source>
        <dbReference type="ARBA" id="ARBA00022676"/>
    </source>
</evidence>
<dbReference type="Gene3D" id="3.40.50.11660">
    <property type="entry name" value="Glycosyl transferase family 10, C-terminal domain"/>
    <property type="match status" value="1"/>
</dbReference>
<dbReference type="PROSITE" id="PS51257">
    <property type="entry name" value="PROKAR_LIPOPROTEIN"/>
    <property type="match status" value="1"/>
</dbReference>
<dbReference type="Pfam" id="PF00852">
    <property type="entry name" value="Glyco_transf_10"/>
    <property type="match status" value="1"/>
</dbReference>
<sequence>MRVRPAAVYKNLALVVGALFIFYACTSILGYDDGKHISHPKNPKHLYITVDKNRMDHRFETLAPKRILVWNSIFGTHPDNKHMLECPGLSDRCILDSDRSRISVADAVLIHAPNINEGLPPPEARKQSQRYVFMSMEIPQHLPKFNVSKQYFNWTMTHLHSSDVIFKYGGFWLTSKEAELRGFKVADYFVPERTLRKTKSGIFGLISNCNTPSKRELAIKELGKHMPVRIAGKCATEEADRHVCPPGDACEKIFSEYPFFFAVENTVCDDYVTEKYWARKRIPSIPIVLRRSAYRNENLPSQSVIAFDDFNNPKEMADFLTGLEKNFTAYSQYFKWRNGGWTEAPWNAPGFRNGYCKLCEKLWDIEEPENTVEDVYTWFQAESRCEGAEWVNEWIATK</sequence>
<evidence type="ECO:0000256" key="9">
    <source>
        <dbReference type="ARBA" id="ARBA00023034"/>
    </source>
</evidence>
<evidence type="ECO:0000256" key="3">
    <source>
        <dbReference type="ARBA" id="ARBA00008919"/>
    </source>
</evidence>
<comment type="subcellular location">
    <subcellularLocation>
        <location evidence="1 12">Golgi apparatus</location>
        <location evidence="1 12">Golgi stack membrane</location>
        <topology evidence="1 12">Single-pass type II membrane protein</topology>
    </subcellularLocation>
</comment>
<dbReference type="InterPro" id="IPR038577">
    <property type="entry name" value="GT10-like_C_sf"/>
</dbReference>
<keyword evidence="9 12" id="KW-0333">Golgi apparatus</keyword>
<dbReference type="EMBL" id="CATQJA010002706">
    <property type="protein sequence ID" value="CAJ0585653.1"/>
    <property type="molecule type" value="Genomic_DNA"/>
</dbReference>
<dbReference type="PANTHER" id="PTHR48438">
    <property type="entry name" value="ALPHA-(1,3)-FUCOSYLTRANSFERASE C-RELATED"/>
    <property type="match status" value="1"/>
</dbReference>
<comment type="pathway">
    <text evidence="2">Protein modification; protein glycosylation.</text>
</comment>
<evidence type="ECO:0000256" key="8">
    <source>
        <dbReference type="ARBA" id="ARBA00022989"/>
    </source>
</evidence>
<dbReference type="InterPro" id="IPR031481">
    <property type="entry name" value="Glyco_tran_10_N"/>
</dbReference>
<feature type="transmembrane region" description="Helical" evidence="12">
    <location>
        <begin position="12"/>
        <end position="31"/>
    </location>
</feature>
<dbReference type="SUPFAM" id="SSF53756">
    <property type="entry name" value="UDP-Glycosyltransferase/glycogen phosphorylase"/>
    <property type="match status" value="1"/>
</dbReference>
<dbReference type="EC" id="2.4.1.-" evidence="12"/>
<evidence type="ECO:0000259" key="13">
    <source>
        <dbReference type="Pfam" id="PF00852"/>
    </source>
</evidence>